<evidence type="ECO:0000259" key="1">
    <source>
        <dbReference type="Pfam" id="PF19480"/>
    </source>
</evidence>
<gene>
    <name evidence="2" type="ORF">NXW39_07090</name>
</gene>
<evidence type="ECO:0000313" key="3">
    <source>
        <dbReference type="Proteomes" id="UP001058403"/>
    </source>
</evidence>
<dbReference type="RefSeq" id="WP_230585984.1">
    <property type="nucleotide sequence ID" value="NZ_CAXSVT010000001.1"/>
</dbReference>
<dbReference type="InterPro" id="IPR014710">
    <property type="entry name" value="RmlC-like_jellyroll"/>
</dbReference>
<reference evidence="2" key="1">
    <citation type="submission" date="2022-08" db="EMBL/GenBank/DDBJ databases">
        <title>Genome Sequencing of Bacteroides fragilis Group Isolates with Nanopore Technology.</title>
        <authorList>
            <person name="Tisza M.J."/>
            <person name="Smith D."/>
            <person name="Dekker J.P."/>
        </authorList>
    </citation>
    <scope>NUCLEOTIDE SEQUENCE</scope>
    <source>
        <strain evidence="2">BFG-49</strain>
    </source>
</reference>
<dbReference type="EMBL" id="CP103070">
    <property type="protein sequence ID" value="UVO91330.1"/>
    <property type="molecule type" value="Genomic_DNA"/>
</dbReference>
<accession>A0A9X9IQA1</accession>
<evidence type="ECO:0000313" key="2">
    <source>
        <dbReference type="EMBL" id="UVO91330.1"/>
    </source>
</evidence>
<dbReference type="SUPFAM" id="SSF51182">
    <property type="entry name" value="RmlC-like cupins"/>
    <property type="match status" value="1"/>
</dbReference>
<dbReference type="InterPro" id="IPR027565">
    <property type="entry name" value="Cupin_WbuC"/>
</dbReference>
<organism evidence="2 3">
    <name type="scientific">Bacteroides fragilis</name>
    <dbReference type="NCBI Taxonomy" id="817"/>
    <lineage>
        <taxon>Bacteria</taxon>
        <taxon>Pseudomonadati</taxon>
        <taxon>Bacteroidota</taxon>
        <taxon>Bacteroidia</taxon>
        <taxon>Bacteroidales</taxon>
        <taxon>Bacteroidaceae</taxon>
        <taxon>Bacteroides</taxon>
    </lineage>
</organism>
<dbReference type="Pfam" id="PF19480">
    <property type="entry name" value="DUF6016"/>
    <property type="match status" value="1"/>
</dbReference>
<dbReference type="InterPro" id="IPR011051">
    <property type="entry name" value="RmlC_Cupin_sf"/>
</dbReference>
<proteinExistence type="predicted"/>
<dbReference type="Gene3D" id="2.60.120.10">
    <property type="entry name" value="Jelly Rolls"/>
    <property type="match status" value="1"/>
</dbReference>
<dbReference type="InterPro" id="IPR046058">
    <property type="entry name" value="WbuC_cupin"/>
</dbReference>
<name>A0A9X9IQA1_BACFG</name>
<dbReference type="AlphaFoldDB" id="A0A9X9IQA1"/>
<sequence length="96" mass="10959">MLNVLFLGTQIPIHRHNETTETVIALSRRLIVVFYDQNGEEPTYCDLCSAEGQFGIQIPQGIWHTIIVSEPCFIFESKDGAYKPLTSDDVWNNEDE</sequence>
<dbReference type="Proteomes" id="UP001058403">
    <property type="component" value="Chromosome"/>
</dbReference>
<dbReference type="NCBIfam" id="TIGR04366">
    <property type="entry name" value="cupin_WbuC"/>
    <property type="match status" value="1"/>
</dbReference>
<feature type="domain" description="Cupin fold metalloprotein WbuC cupin" evidence="1">
    <location>
        <begin position="1"/>
        <end position="41"/>
    </location>
</feature>
<protein>
    <submittedName>
        <fullName evidence="2">WbuC family cupin fold metalloprotein</fullName>
    </submittedName>
</protein>